<evidence type="ECO:0000256" key="5">
    <source>
        <dbReference type="SAM" id="MobiDB-lite"/>
    </source>
</evidence>
<evidence type="ECO:0000313" key="8">
    <source>
        <dbReference type="Proteomes" id="UP001060070"/>
    </source>
</evidence>
<reference evidence="7 8" key="1">
    <citation type="journal article" date="2022" name="Microbiol. Resour. Announc.">
        <title>Complete Genome Sequence of Mesorhizobium ciceri Strain R30, a Rhizobium Used as a Commercial Inoculant for Chickpea in Argentina.</title>
        <authorList>
            <person name="Foresto E."/>
            <person name="Revale S."/>
            <person name="Primo E."/>
            <person name="Nievas F."/>
            <person name="Carezzano E."/>
            <person name="Puente M."/>
            <person name="Alzari P."/>
            <person name="Mart M."/>
            <person name="Ben-Assaya M."/>
            <person name="Mornico D."/>
            <person name="Santoro M."/>
            <person name="Mart F."/>
            <person name="Giordano W."/>
            <person name="Bogino P."/>
        </authorList>
    </citation>
    <scope>NUCLEOTIDE SEQUENCE [LARGE SCALE GENOMIC DNA]</scope>
    <source>
        <strain evidence="7 8">R30</strain>
    </source>
</reference>
<feature type="region of interest" description="Disordered" evidence="5">
    <location>
        <begin position="126"/>
        <end position="148"/>
    </location>
</feature>
<protein>
    <submittedName>
        <fullName evidence="7">UvrD-helicase domain-containing protein</fullName>
    </submittedName>
</protein>
<keyword evidence="2" id="KW-0378">Hydrolase</keyword>
<dbReference type="AlphaFoldDB" id="A0AB38TFT6"/>
<dbReference type="InterPro" id="IPR027417">
    <property type="entry name" value="P-loop_NTPase"/>
</dbReference>
<evidence type="ECO:0000256" key="2">
    <source>
        <dbReference type="ARBA" id="ARBA00022801"/>
    </source>
</evidence>
<accession>A0AB38TFT6</accession>
<proteinExistence type="predicted"/>
<dbReference type="SUPFAM" id="SSF52540">
    <property type="entry name" value="P-loop containing nucleoside triphosphate hydrolases"/>
    <property type="match status" value="1"/>
</dbReference>
<keyword evidence="3" id="KW-0347">Helicase</keyword>
<organism evidence="7 8">
    <name type="scientific">Mesorhizobium ciceri</name>
    <dbReference type="NCBI Taxonomy" id="39645"/>
    <lineage>
        <taxon>Bacteria</taxon>
        <taxon>Pseudomonadati</taxon>
        <taxon>Pseudomonadota</taxon>
        <taxon>Alphaproteobacteria</taxon>
        <taxon>Hyphomicrobiales</taxon>
        <taxon>Phyllobacteriaceae</taxon>
        <taxon>Mesorhizobium</taxon>
    </lineage>
</organism>
<dbReference type="GO" id="GO:0005524">
    <property type="term" value="F:ATP binding"/>
    <property type="evidence" value="ECO:0007669"/>
    <property type="project" value="UniProtKB-KW"/>
</dbReference>
<gene>
    <name evidence="7" type="ORF">LRP29_06990</name>
</gene>
<dbReference type="SUPFAM" id="SSF46689">
    <property type="entry name" value="Homeodomain-like"/>
    <property type="match status" value="1"/>
</dbReference>
<evidence type="ECO:0000259" key="6">
    <source>
        <dbReference type="Pfam" id="PF00580"/>
    </source>
</evidence>
<evidence type="ECO:0000313" key="7">
    <source>
        <dbReference type="EMBL" id="UTU53156.1"/>
    </source>
</evidence>
<dbReference type="GO" id="GO:0004386">
    <property type="term" value="F:helicase activity"/>
    <property type="evidence" value="ECO:0007669"/>
    <property type="project" value="UniProtKB-KW"/>
</dbReference>
<dbReference type="EMBL" id="CP088147">
    <property type="protein sequence ID" value="UTU53156.1"/>
    <property type="molecule type" value="Genomic_DNA"/>
</dbReference>
<dbReference type="RefSeq" id="WP_024505848.1">
    <property type="nucleotide sequence ID" value="NZ_CP088147.1"/>
</dbReference>
<feature type="compositionally biased region" description="Low complexity" evidence="5">
    <location>
        <begin position="185"/>
        <end position="201"/>
    </location>
</feature>
<keyword evidence="4" id="KW-0067">ATP-binding</keyword>
<dbReference type="InterPro" id="IPR014016">
    <property type="entry name" value="UvrD-like_ATP-bd"/>
</dbReference>
<dbReference type="Proteomes" id="UP001060070">
    <property type="component" value="Chromosome"/>
</dbReference>
<dbReference type="Gene3D" id="3.40.50.300">
    <property type="entry name" value="P-loop containing nucleotide triphosphate hydrolases"/>
    <property type="match status" value="1"/>
</dbReference>
<feature type="region of interest" description="Disordered" evidence="5">
    <location>
        <begin position="185"/>
        <end position="210"/>
    </location>
</feature>
<feature type="domain" description="UvrD-like helicase ATP-binding" evidence="6">
    <location>
        <begin position="253"/>
        <end position="319"/>
    </location>
</feature>
<dbReference type="Pfam" id="PF00580">
    <property type="entry name" value="UvrD-helicase"/>
    <property type="match status" value="1"/>
</dbReference>
<dbReference type="GO" id="GO:0016787">
    <property type="term" value="F:hydrolase activity"/>
    <property type="evidence" value="ECO:0007669"/>
    <property type="project" value="UniProtKB-KW"/>
</dbReference>
<name>A0AB38TFT6_9HYPH</name>
<keyword evidence="8" id="KW-1185">Reference proteome</keyword>
<evidence type="ECO:0000256" key="4">
    <source>
        <dbReference type="ARBA" id="ARBA00022840"/>
    </source>
</evidence>
<sequence length="355" mass="38658">MQVFGLPRHVIRAGALASRIAAKSLSNEAAIRMDAVRRCQSARAAGLSAGDAAKAVGASRASLYRWAKQPEPRSPPRRVRRPQWSPALVQAVEELRGDKPMWGKRKLAWLIRRGGRCGLNLHHRPHLHQPDAARSSHAGPDLAPQARWPTLPPCRQALRQTPAQGPQVEMARPDRPIDTVFVNLAPARPSSTSPPTIRSPNGPSPASPAGLKASLPASFAMLTDPGVRHAYNEAFVAAEVRKFQPFFDSFFDQQRDACIRLEDNNLLVASAGSGKSATRVCKVANVLERQLYRPDEILLLAFNKSAADELKTGIAGQLHRGKRAGVPRHDVSPLGRGIIKEVEGRPPQLAEVPHI</sequence>
<dbReference type="InterPro" id="IPR009057">
    <property type="entry name" value="Homeodomain-like_sf"/>
</dbReference>
<evidence type="ECO:0000256" key="3">
    <source>
        <dbReference type="ARBA" id="ARBA00022806"/>
    </source>
</evidence>
<evidence type="ECO:0000256" key="1">
    <source>
        <dbReference type="ARBA" id="ARBA00022741"/>
    </source>
</evidence>
<keyword evidence="1" id="KW-0547">Nucleotide-binding</keyword>